<dbReference type="SUPFAM" id="SSF82185">
    <property type="entry name" value="Histone H3 K4-specific methyltransferase SET7/9 N-terminal domain"/>
    <property type="match status" value="1"/>
</dbReference>
<feature type="compositionally biased region" description="Basic residues" evidence="1">
    <location>
        <begin position="195"/>
        <end position="204"/>
    </location>
</feature>
<dbReference type="InterPro" id="IPR011652">
    <property type="entry name" value="MORN_2"/>
</dbReference>
<dbReference type="AlphaFoldDB" id="A0A6B9ZBE6"/>
<keyword evidence="2" id="KW-0732">Signal</keyword>
<dbReference type="KEGG" id="chih:GWR21_07505"/>
<evidence type="ECO:0000256" key="1">
    <source>
        <dbReference type="SAM" id="MobiDB-lite"/>
    </source>
</evidence>
<evidence type="ECO:0008006" key="5">
    <source>
        <dbReference type="Google" id="ProtNLM"/>
    </source>
</evidence>
<name>A0A6B9ZBE6_9BACT</name>
<evidence type="ECO:0000313" key="3">
    <source>
        <dbReference type="EMBL" id="QHS59436.1"/>
    </source>
</evidence>
<gene>
    <name evidence="3" type="ORF">GWR21_07505</name>
</gene>
<feature type="chain" id="PRO_5025652461" description="Toxin-antitoxin system YwqK family antitoxin" evidence="2">
    <location>
        <begin position="20"/>
        <end position="204"/>
    </location>
</feature>
<dbReference type="EMBL" id="CP048113">
    <property type="protein sequence ID" value="QHS59436.1"/>
    <property type="molecule type" value="Genomic_DNA"/>
</dbReference>
<feature type="compositionally biased region" description="Low complexity" evidence="1">
    <location>
        <begin position="173"/>
        <end position="183"/>
    </location>
</feature>
<feature type="region of interest" description="Disordered" evidence="1">
    <location>
        <begin position="160"/>
        <end position="204"/>
    </location>
</feature>
<feature type="signal peptide" evidence="2">
    <location>
        <begin position="1"/>
        <end position="19"/>
    </location>
</feature>
<protein>
    <recommendedName>
        <fullName evidence="5">Toxin-antitoxin system YwqK family antitoxin</fullName>
    </recommendedName>
</protein>
<keyword evidence="4" id="KW-1185">Reference proteome</keyword>
<accession>A0A6B9ZBE6</accession>
<proteinExistence type="predicted"/>
<organism evidence="3 4">
    <name type="scientific">Chitinophaga agri</name>
    <dbReference type="NCBI Taxonomy" id="2703787"/>
    <lineage>
        <taxon>Bacteria</taxon>
        <taxon>Pseudomonadati</taxon>
        <taxon>Bacteroidota</taxon>
        <taxon>Chitinophagia</taxon>
        <taxon>Chitinophagales</taxon>
        <taxon>Chitinophagaceae</taxon>
        <taxon>Chitinophaga</taxon>
    </lineage>
</organism>
<dbReference type="Pfam" id="PF07661">
    <property type="entry name" value="MORN_2"/>
    <property type="match status" value="3"/>
</dbReference>
<evidence type="ECO:0000256" key="2">
    <source>
        <dbReference type="SAM" id="SignalP"/>
    </source>
</evidence>
<dbReference type="Gene3D" id="3.90.930.1">
    <property type="match status" value="1"/>
</dbReference>
<reference evidence="3 4" key="1">
    <citation type="submission" date="2020-01" db="EMBL/GenBank/DDBJ databases">
        <title>Complete genome sequence of Chitinophaga sp. H33E-04 isolated from quinoa roots.</title>
        <authorList>
            <person name="Weon H.-Y."/>
            <person name="Lee S.A."/>
        </authorList>
    </citation>
    <scope>NUCLEOTIDE SEQUENCE [LARGE SCALE GENOMIC DNA]</scope>
    <source>
        <strain evidence="3 4">H33E-04</strain>
    </source>
</reference>
<dbReference type="RefSeq" id="WP_162331133.1">
    <property type="nucleotide sequence ID" value="NZ_CP048113.1"/>
</dbReference>
<dbReference type="Proteomes" id="UP000476411">
    <property type="component" value="Chromosome"/>
</dbReference>
<evidence type="ECO:0000313" key="4">
    <source>
        <dbReference type="Proteomes" id="UP000476411"/>
    </source>
</evidence>
<sequence length="204" mass="23465">MRKLSVFLMLQFMVLAAFAQMPKVRVNKVDEQQRKQGDWQEEMPEVRGEPGYTWEGNYVDNLKEGIWKKYALSGSLIAEETYKHGQLNGYSRYFYPNGKISAEGSFVAMDINGEVDYFRIVDPISGDERFEEVKRDGSSQRHGLWKVYDEEGKMIKEYYRRGEPVTEEEFTRAPAKPAATQKPATPPPPPALPHQHQKKKGTKG</sequence>